<accession>A0A3L7J4C5</accession>
<dbReference type="AlphaFoldDB" id="A0A3L7J4C5"/>
<reference evidence="1 2" key="1">
    <citation type="submission" date="2018-10" db="EMBL/GenBank/DDBJ databases">
        <authorList>
            <person name="Li J."/>
        </authorList>
    </citation>
    <scope>NUCLEOTIDE SEQUENCE [LARGE SCALE GENOMIC DNA]</scope>
    <source>
        <strain evidence="1 2">ZD1-4</strain>
    </source>
</reference>
<dbReference type="EMBL" id="RCWJ01000001">
    <property type="protein sequence ID" value="RLQ85374.1"/>
    <property type="molecule type" value="Genomic_DNA"/>
</dbReference>
<evidence type="ECO:0000313" key="2">
    <source>
        <dbReference type="Proteomes" id="UP000282460"/>
    </source>
</evidence>
<dbReference type="RefSeq" id="WP_121657747.1">
    <property type="nucleotide sequence ID" value="NZ_BMEK01000001.1"/>
</dbReference>
<sequence length="302" mass="32465">MSAPHTETRRTRILLSADEWHLLTSRIEAIRVPVEFVSEWGDTVAPAERQLREEAALASLQRRRLVNDKAVAGDPDLTENLRPALGAVLSLPQVATTVIDIAAWGPSRSVLQSLSVAGSFCLGLARTQQVQSENTETDATPRVLDENSVEITACGTSDLIDEALRSLDLVDNSPSTGSEAVCTVSLADASALVLAARTGNQDVVRESLRRVDLDPDNTTFAKLAATITGGFVLRMHDTLTGESWAPAWFFSDEGWIRLGVDIGTQPVTAHDLVESGRVSCRTVSKTAITADVTAALLTRMGY</sequence>
<comment type="caution">
    <text evidence="1">The sequence shown here is derived from an EMBL/GenBank/DDBJ whole genome shotgun (WGS) entry which is preliminary data.</text>
</comment>
<dbReference type="Proteomes" id="UP000282460">
    <property type="component" value="Unassembled WGS sequence"/>
</dbReference>
<evidence type="ECO:0008006" key="3">
    <source>
        <dbReference type="Google" id="ProtNLM"/>
    </source>
</evidence>
<evidence type="ECO:0000313" key="1">
    <source>
        <dbReference type="EMBL" id="RLQ85374.1"/>
    </source>
</evidence>
<organism evidence="1 2">
    <name type="scientific">Mycetocola zhadangensis</name>
    <dbReference type="NCBI Taxonomy" id="1164595"/>
    <lineage>
        <taxon>Bacteria</taxon>
        <taxon>Bacillati</taxon>
        <taxon>Actinomycetota</taxon>
        <taxon>Actinomycetes</taxon>
        <taxon>Micrococcales</taxon>
        <taxon>Microbacteriaceae</taxon>
        <taxon>Mycetocola</taxon>
    </lineage>
</organism>
<gene>
    <name evidence="1" type="ORF">D9V28_00300</name>
</gene>
<name>A0A3L7J4C5_9MICO</name>
<protein>
    <recommendedName>
        <fullName evidence="3">ESX secretion-associated protein EspG</fullName>
    </recommendedName>
</protein>
<proteinExistence type="predicted"/>
<keyword evidence="2" id="KW-1185">Reference proteome</keyword>